<keyword evidence="2 6" id="KW-0349">Heme</keyword>
<name>A0A0X8HDY4_9GAMM</name>
<evidence type="ECO:0000256" key="4">
    <source>
        <dbReference type="ARBA" id="ARBA00022982"/>
    </source>
</evidence>
<keyword evidence="3 6" id="KW-0479">Metal-binding</keyword>
<dbReference type="GO" id="GO:0046872">
    <property type="term" value="F:metal ion binding"/>
    <property type="evidence" value="ECO:0007669"/>
    <property type="project" value="UniProtKB-KW"/>
</dbReference>
<dbReference type="PANTHER" id="PTHR33751:SF9">
    <property type="entry name" value="CYTOCHROME C4"/>
    <property type="match status" value="1"/>
</dbReference>
<dbReference type="KEGG" id="hco:LOKO_01672"/>
<keyword evidence="4" id="KW-0249">Electron transport</keyword>
<feature type="chain" id="PRO_5007066842" evidence="7">
    <location>
        <begin position="24"/>
        <end position="123"/>
    </location>
</feature>
<organism evidence="9 10">
    <name type="scientific">Halomonas chromatireducens</name>
    <dbReference type="NCBI Taxonomy" id="507626"/>
    <lineage>
        <taxon>Bacteria</taxon>
        <taxon>Pseudomonadati</taxon>
        <taxon>Pseudomonadota</taxon>
        <taxon>Gammaproteobacteria</taxon>
        <taxon>Oceanospirillales</taxon>
        <taxon>Halomonadaceae</taxon>
        <taxon>Halomonas</taxon>
    </lineage>
</organism>
<evidence type="ECO:0000256" key="7">
    <source>
        <dbReference type="SAM" id="SignalP"/>
    </source>
</evidence>
<dbReference type="STRING" id="507626.LOKO_01672"/>
<dbReference type="PROSITE" id="PS51007">
    <property type="entry name" value="CYTC"/>
    <property type="match status" value="1"/>
</dbReference>
<dbReference type="GO" id="GO:0009055">
    <property type="term" value="F:electron transfer activity"/>
    <property type="evidence" value="ECO:0007669"/>
    <property type="project" value="InterPro"/>
</dbReference>
<evidence type="ECO:0000256" key="5">
    <source>
        <dbReference type="ARBA" id="ARBA00023004"/>
    </source>
</evidence>
<accession>A0A0X8HDY4</accession>
<keyword evidence="7" id="KW-0732">Signal</keyword>
<evidence type="ECO:0000256" key="1">
    <source>
        <dbReference type="ARBA" id="ARBA00022448"/>
    </source>
</evidence>
<dbReference type="InterPro" id="IPR009056">
    <property type="entry name" value="Cyt_c-like_dom"/>
</dbReference>
<dbReference type="InterPro" id="IPR036909">
    <property type="entry name" value="Cyt_c-like_dom_sf"/>
</dbReference>
<dbReference type="PATRIC" id="fig|507626.3.peg.1666"/>
<dbReference type="RefSeq" id="WP_066447521.1">
    <property type="nucleotide sequence ID" value="NZ_CP014226.1"/>
</dbReference>
<evidence type="ECO:0000259" key="8">
    <source>
        <dbReference type="PROSITE" id="PS51007"/>
    </source>
</evidence>
<evidence type="ECO:0000256" key="2">
    <source>
        <dbReference type="ARBA" id="ARBA00022617"/>
    </source>
</evidence>
<feature type="domain" description="Cytochrome c" evidence="8">
    <location>
        <begin position="33"/>
        <end position="110"/>
    </location>
</feature>
<dbReference type="InterPro" id="IPR050597">
    <property type="entry name" value="Cytochrome_c_Oxidase_Subunit"/>
</dbReference>
<evidence type="ECO:0000313" key="10">
    <source>
        <dbReference type="Proteomes" id="UP000063387"/>
    </source>
</evidence>
<evidence type="ECO:0000256" key="6">
    <source>
        <dbReference type="PROSITE-ProRule" id="PRU00433"/>
    </source>
</evidence>
<dbReference type="Pfam" id="PF00034">
    <property type="entry name" value="Cytochrom_C"/>
    <property type="match status" value="1"/>
</dbReference>
<keyword evidence="10" id="KW-1185">Reference proteome</keyword>
<evidence type="ECO:0000256" key="3">
    <source>
        <dbReference type="ARBA" id="ARBA00022723"/>
    </source>
</evidence>
<feature type="signal peptide" evidence="7">
    <location>
        <begin position="1"/>
        <end position="23"/>
    </location>
</feature>
<dbReference type="PANTHER" id="PTHR33751">
    <property type="entry name" value="CBB3-TYPE CYTOCHROME C OXIDASE SUBUNIT FIXP"/>
    <property type="match status" value="1"/>
</dbReference>
<dbReference type="OrthoDB" id="9796421at2"/>
<reference evidence="9 10" key="1">
    <citation type="journal article" date="2016" name="Genome Announc.">
        <title>Draft Genome Sequence of 'Halomonas chromatireducens' Strain AGD 8-3, a Haloalkaliphilic Chromate- and Selenite-Reducing Gammaproteobacterium.</title>
        <authorList>
            <person name="Sharko F.S."/>
            <person name="Shapovalova A.A."/>
            <person name="Tsygankova S.V."/>
            <person name="Komova A.V."/>
            <person name="Boulygina E.S."/>
            <person name="Teslyuk A.B."/>
            <person name="Gotovtsev P.M."/>
            <person name="Namsaraev Z.B."/>
            <person name="Khijniak T.V."/>
            <person name="Nedoluzhko A.V."/>
            <person name="Vasilov R.G."/>
        </authorList>
    </citation>
    <scope>NUCLEOTIDE SEQUENCE [LARGE SCALE GENOMIC DNA]</scope>
    <source>
        <strain evidence="9 10">AGD 8-3</strain>
    </source>
</reference>
<dbReference type="EMBL" id="CP014226">
    <property type="protein sequence ID" value="AMD00740.1"/>
    <property type="molecule type" value="Genomic_DNA"/>
</dbReference>
<dbReference type="Proteomes" id="UP000063387">
    <property type="component" value="Chromosome"/>
</dbReference>
<reference evidence="9 10" key="2">
    <citation type="submission" date="2016-02" db="EMBL/GenBank/DDBJ databases">
        <authorList>
            <person name="Wen L."/>
            <person name="He K."/>
            <person name="Yang H."/>
        </authorList>
    </citation>
    <scope>NUCLEOTIDE SEQUENCE [LARGE SCALE GENOMIC DNA]</scope>
    <source>
        <strain evidence="9 10">AGD 8-3</strain>
    </source>
</reference>
<protein>
    <submittedName>
        <fullName evidence="9">Cytochrome c-554(548)</fullName>
    </submittedName>
</protein>
<dbReference type="SUPFAM" id="SSF46626">
    <property type="entry name" value="Cytochrome c"/>
    <property type="match status" value="1"/>
</dbReference>
<proteinExistence type="predicted"/>
<dbReference type="Gene3D" id="1.10.760.10">
    <property type="entry name" value="Cytochrome c-like domain"/>
    <property type="match status" value="1"/>
</dbReference>
<keyword evidence="1" id="KW-0813">Transport</keyword>
<gene>
    <name evidence="9" type="ORF">LOKO_01672</name>
</gene>
<evidence type="ECO:0000313" key="9">
    <source>
        <dbReference type="EMBL" id="AMD00740.1"/>
    </source>
</evidence>
<dbReference type="AlphaFoldDB" id="A0A0X8HDY4"/>
<dbReference type="GO" id="GO:0020037">
    <property type="term" value="F:heme binding"/>
    <property type="evidence" value="ECO:0007669"/>
    <property type="project" value="InterPro"/>
</dbReference>
<sequence>MTQKYAVMIVATLVALLSQAAWSGDPPPQALAGDPERGAEMAKLCTSCHGHQGRSVTSRYPSIAGMEEGRFIDGMKALRAGDKGHLMANMTRGLNDQDIADLAAYYAQLEPTPWDQSNAESDP</sequence>
<keyword evidence="5 6" id="KW-0408">Iron</keyword>